<feature type="signal peptide" evidence="2">
    <location>
        <begin position="1"/>
        <end position="21"/>
    </location>
</feature>
<dbReference type="Proteomes" id="UP000183567">
    <property type="component" value="Unassembled WGS sequence"/>
</dbReference>
<name>A0A1J8RDP0_9AGAM</name>
<evidence type="ECO:0000256" key="1">
    <source>
        <dbReference type="SAM" id="MobiDB-lite"/>
    </source>
</evidence>
<keyword evidence="4" id="KW-1185">Reference proteome</keyword>
<dbReference type="EMBL" id="LVVM01000819">
    <property type="protein sequence ID" value="OJA19866.1"/>
    <property type="molecule type" value="Genomic_DNA"/>
</dbReference>
<feature type="chain" id="PRO_5009649871" evidence="2">
    <location>
        <begin position="22"/>
        <end position="101"/>
    </location>
</feature>
<dbReference type="AlphaFoldDB" id="A0A1J8RDP0"/>
<protein>
    <submittedName>
        <fullName evidence="3">Uncharacterized protein</fullName>
    </submittedName>
</protein>
<feature type="non-terminal residue" evidence="3">
    <location>
        <position position="1"/>
    </location>
</feature>
<sequence>HGEARCGGASLLPSSLSLAAALPVASLVVSTGESVNTSIAATSEAPNAEIAMSSERGEVVDIIEPFMKRPRHKVHTSSEASTNNVTIAPRQSMLPHPHPYC</sequence>
<proteinExistence type="predicted"/>
<reference evidence="3 4" key="1">
    <citation type="submission" date="2016-03" db="EMBL/GenBank/DDBJ databases">
        <title>Comparative genomics of the ectomycorrhizal sister species Rhizopogon vinicolor and Rhizopogon vesiculosus (Basidiomycota: Boletales) reveals a divergence of the mating type B locus.</title>
        <authorList>
            <person name="Mujic A.B."/>
            <person name="Kuo A."/>
            <person name="Tritt A."/>
            <person name="Lipzen A."/>
            <person name="Chen C."/>
            <person name="Johnson J."/>
            <person name="Sharma A."/>
            <person name="Barry K."/>
            <person name="Grigoriev I.V."/>
            <person name="Spatafora J.W."/>
        </authorList>
    </citation>
    <scope>NUCLEOTIDE SEQUENCE [LARGE SCALE GENOMIC DNA]</scope>
    <source>
        <strain evidence="3 4">AM-OR11-056</strain>
    </source>
</reference>
<accession>A0A1J8RDP0</accession>
<evidence type="ECO:0000313" key="3">
    <source>
        <dbReference type="EMBL" id="OJA19866.1"/>
    </source>
</evidence>
<gene>
    <name evidence="3" type="ORF">AZE42_08674</name>
</gene>
<evidence type="ECO:0000313" key="4">
    <source>
        <dbReference type="Proteomes" id="UP000183567"/>
    </source>
</evidence>
<comment type="caution">
    <text evidence="3">The sequence shown here is derived from an EMBL/GenBank/DDBJ whole genome shotgun (WGS) entry which is preliminary data.</text>
</comment>
<feature type="region of interest" description="Disordered" evidence="1">
    <location>
        <begin position="70"/>
        <end position="101"/>
    </location>
</feature>
<organism evidence="3 4">
    <name type="scientific">Rhizopogon vesiculosus</name>
    <dbReference type="NCBI Taxonomy" id="180088"/>
    <lineage>
        <taxon>Eukaryota</taxon>
        <taxon>Fungi</taxon>
        <taxon>Dikarya</taxon>
        <taxon>Basidiomycota</taxon>
        <taxon>Agaricomycotina</taxon>
        <taxon>Agaricomycetes</taxon>
        <taxon>Agaricomycetidae</taxon>
        <taxon>Boletales</taxon>
        <taxon>Suillineae</taxon>
        <taxon>Rhizopogonaceae</taxon>
        <taxon>Rhizopogon</taxon>
    </lineage>
</organism>
<feature type="compositionally biased region" description="Polar residues" evidence="1">
    <location>
        <begin position="77"/>
        <end position="86"/>
    </location>
</feature>
<keyword evidence="2" id="KW-0732">Signal</keyword>
<evidence type="ECO:0000256" key="2">
    <source>
        <dbReference type="SAM" id="SignalP"/>
    </source>
</evidence>
<dbReference type="OrthoDB" id="10472094at2759"/>